<reference evidence="6 7" key="1">
    <citation type="journal article" date="2020" name="ISME J.">
        <title>Uncovering the hidden diversity of litter-decomposition mechanisms in mushroom-forming fungi.</title>
        <authorList>
            <person name="Floudas D."/>
            <person name="Bentzer J."/>
            <person name="Ahren D."/>
            <person name="Johansson T."/>
            <person name="Persson P."/>
            <person name="Tunlid A."/>
        </authorList>
    </citation>
    <scope>NUCLEOTIDE SEQUENCE [LARGE SCALE GENOMIC DNA]</scope>
    <source>
        <strain evidence="6 7">CBS 291.85</strain>
    </source>
</reference>
<dbReference type="Pfam" id="PF08386">
    <property type="entry name" value="Abhydrolase_4"/>
    <property type="match status" value="2"/>
</dbReference>
<keyword evidence="2" id="KW-0378">Hydrolase</keyword>
<feature type="domain" description="Peptidase S33 tripeptidyl aminopeptidase-like C-terminal" evidence="5">
    <location>
        <begin position="946"/>
        <end position="1041"/>
    </location>
</feature>
<dbReference type="Pfam" id="PF00561">
    <property type="entry name" value="Abhydrolase_1"/>
    <property type="match status" value="2"/>
</dbReference>
<feature type="chain" id="PRO_5034104010" description="Alpha/beta-hydrolase" evidence="3">
    <location>
        <begin position="22"/>
        <end position="1075"/>
    </location>
</feature>
<evidence type="ECO:0000256" key="2">
    <source>
        <dbReference type="ARBA" id="ARBA00022801"/>
    </source>
</evidence>
<evidence type="ECO:0000256" key="1">
    <source>
        <dbReference type="ARBA" id="ARBA00010088"/>
    </source>
</evidence>
<name>A0A8H5LH77_9AGAR</name>
<gene>
    <name evidence="6" type="ORF">D9758_005929</name>
</gene>
<dbReference type="OrthoDB" id="425534at2759"/>
<evidence type="ECO:0000313" key="7">
    <source>
        <dbReference type="Proteomes" id="UP000559256"/>
    </source>
</evidence>
<dbReference type="Gene3D" id="3.40.50.1820">
    <property type="entry name" value="alpha/beta hydrolase"/>
    <property type="match status" value="2"/>
</dbReference>
<dbReference type="InterPro" id="IPR013595">
    <property type="entry name" value="Pept_S33_TAP-like_C"/>
</dbReference>
<dbReference type="PANTHER" id="PTHR43248:SF25">
    <property type="entry name" value="AB HYDROLASE-1 DOMAIN-CONTAINING PROTEIN-RELATED"/>
    <property type="match status" value="1"/>
</dbReference>
<keyword evidence="7" id="KW-1185">Reference proteome</keyword>
<dbReference type="InterPro" id="IPR051601">
    <property type="entry name" value="Serine_prot/Carboxylest_S33"/>
</dbReference>
<evidence type="ECO:0008006" key="8">
    <source>
        <dbReference type="Google" id="ProtNLM"/>
    </source>
</evidence>
<comment type="similarity">
    <text evidence="1">Belongs to the peptidase S33 family.</text>
</comment>
<dbReference type="Proteomes" id="UP000559256">
    <property type="component" value="Unassembled WGS sequence"/>
</dbReference>
<comment type="caution">
    <text evidence="6">The sequence shown here is derived from an EMBL/GenBank/DDBJ whole genome shotgun (WGS) entry which is preliminary data.</text>
</comment>
<feature type="domain" description="AB hydrolase-1" evidence="4">
    <location>
        <begin position="86"/>
        <end position="244"/>
    </location>
</feature>
<proteinExistence type="inferred from homology"/>
<evidence type="ECO:0000313" key="6">
    <source>
        <dbReference type="EMBL" id="KAF5357350.1"/>
    </source>
</evidence>
<feature type="domain" description="Peptidase S33 tripeptidyl aminopeptidase-like C-terminal" evidence="5">
    <location>
        <begin position="441"/>
        <end position="513"/>
    </location>
</feature>
<protein>
    <recommendedName>
        <fullName evidence="8">Alpha/beta-hydrolase</fullName>
    </recommendedName>
</protein>
<dbReference type="AlphaFoldDB" id="A0A8H5LH77"/>
<evidence type="ECO:0000259" key="4">
    <source>
        <dbReference type="Pfam" id="PF00561"/>
    </source>
</evidence>
<dbReference type="EMBL" id="JAACJM010000052">
    <property type="protein sequence ID" value="KAF5357350.1"/>
    <property type="molecule type" value="Genomic_DNA"/>
</dbReference>
<keyword evidence="3" id="KW-0732">Signal</keyword>
<sequence length="1075" mass="115240">MTPLSSVSLLFGFVSLSVVLAQGTSGFDWNSIEPSTNFTWVDCFSGFQCARFQAPLDYSNPDNGQSAAIAVVKLAAQAPASEYGGPIFTNPGGPGGSGVSFVLEDGQFIQSIVGAQFDIIGFDPRGVNNTTPQISFFNTDVERLAFLLDERADLNSTPEALPESWARYQVAGQLAQSRDNGSLNFVTTADVARDMLGMSEALGQENLQYWGVSYGTFLGSVFATMFPDRIKRLVIDGVLDMDAWLALDLGGSVNDTDKTMQWFFDGCHAAGPENCAFYASSPAKIEAALDDIYDSLRSQPLPVFLNSDLYGVLTYDTLRGIIMVALYTPPLFPVLAQGLAEVQAGNATTFFKLISIFGEGSTEALTAIECGDSDPFNADASQLREYMSRINSTFAGMGGMPLMNRCTFIPSIASKVEGIVTSVQALSCTDAKTLKGPAGAANTSHPLLVIGNTADPVTPLAGAKKTSLSFPGSVLLTQDSPGHTSMNTISTCTHQHIAAYFTNGTLPEEGTVCSLDAPLFPTSANATVSESPRSFMELHKRILEGYRLKFVSLLFGFVSLSVVLAQGTSGFDWNSIEPSTNFTWVDCFSGFQCARFKAPLDYSNPDNDQSAAIAVVKLAAQAPASEYGGPIFTNPGGPGGSGVNFILESGQFIQSIVGAQFDIIGFDPRGVNNTTPQTSFFNTDAERLAFFLDERADLNSTPEALPESWARYQVAGQLAQSRDNGSLNFVTTADVARDMLGMSEALGQENLQYWGFSYGTFLGSVFATMFPNRIKRLLIDGVLDMDAWLALDLGGMVNDTDKTMQWFFDGCHAAGPENCAFYASSPAKIEAALEDIYDSLRSQPLPVFFNSDLYDVFTYDTLRSIILMALYTPPLFPHLAQGLAEVQAGNATTLFKFLSTVSGEGSPEVLAAIECGDSDPFNANASQLREYMSRINSTFAGMLGMPLMNRCAGWKIHPEHRFKGPVGAANTSYPLLVIGNTADPATPFAGAKKTSLSFPGSVLLTQDSPGHASISTESNCTSQHIAAYFANGTLPEEGIVCSLDAPLFPTSANTTVSDSPRSFMGLHKRIVMPLF</sequence>
<dbReference type="SUPFAM" id="SSF53474">
    <property type="entry name" value="alpha/beta-Hydrolases"/>
    <property type="match status" value="2"/>
</dbReference>
<organism evidence="6 7">
    <name type="scientific">Tetrapyrgos nigripes</name>
    <dbReference type="NCBI Taxonomy" id="182062"/>
    <lineage>
        <taxon>Eukaryota</taxon>
        <taxon>Fungi</taxon>
        <taxon>Dikarya</taxon>
        <taxon>Basidiomycota</taxon>
        <taxon>Agaricomycotina</taxon>
        <taxon>Agaricomycetes</taxon>
        <taxon>Agaricomycetidae</taxon>
        <taxon>Agaricales</taxon>
        <taxon>Marasmiineae</taxon>
        <taxon>Marasmiaceae</taxon>
        <taxon>Tetrapyrgos</taxon>
    </lineage>
</organism>
<evidence type="ECO:0000259" key="5">
    <source>
        <dbReference type="Pfam" id="PF08386"/>
    </source>
</evidence>
<feature type="domain" description="AB hydrolase-1" evidence="4">
    <location>
        <begin position="630"/>
        <end position="789"/>
    </location>
</feature>
<dbReference type="InterPro" id="IPR000073">
    <property type="entry name" value="AB_hydrolase_1"/>
</dbReference>
<accession>A0A8H5LH77</accession>
<dbReference type="PANTHER" id="PTHR43248">
    <property type="entry name" value="2-SUCCINYL-6-HYDROXY-2,4-CYCLOHEXADIENE-1-CARBOXYLATE SYNTHASE"/>
    <property type="match status" value="1"/>
</dbReference>
<dbReference type="GO" id="GO:0016787">
    <property type="term" value="F:hydrolase activity"/>
    <property type="evidence" value="ECO:0007669"/>
    <property type="project" value="UniProtKB-KW"/>
</dbReference>
<evidence type="ECO:0000256" key="3">
    <source>
        <dbReference type="SAM" id="SignalP"/>
    </source>
</evidence>
<feature type="signal peptide" evidence="3">
    <location>
        <begin position="1"/>
        <end position="21"/>
    </location>
</feature>
<dbReference type="InterPro" id="IPR029058">
    <property type="entry name" value="AB_hydrolase_fold"/>
</dbReference>